<evidence type="ECO:0000256" key="3">
    <source>
        <dbReference type="ARBA" id="ARBA00022692"/>
    </source>
</evidence>
<organism evidence="8 9">
    <name type="scientific">Prevotella corporis</name>
    <dbReference type="NCBI Taxonomy" id="28128"/>
    <lineage>
        <taxon>Bacteria</taxon>
        <taxon>Pseudomonadati</taxon>
        <taxon>Bacteroidota</taxon>
        <taxon>Bacteroidia</taxon>
        <taxon>Bacteroidales</taxon>
        <taxon>Prevotellaceae</taxon>
        <taxon>Prevotella</taxon>
    </lineage>
</organism>
<dbReference type="Proteomes" id="UP000070533">
    <property type="component" value="Unassembled WGS sequence"/>
</dbReference>
<dbReference type="eggNOG" id="COG1668">
    <property type="taxonomic scope" value="Bacteria"/>
</dbReference>
<evidence type="ECO:0000313" key="9">
    <source>
        <dbReference type="Proteomes" id="UP000070533"/>
    </source>
</evidence>
<dbReference type="RefSeq" id="WP_082745759.1">
    <property type="nucleotide sequence ID" value="NZ_CAMXYN010000019.1"/>
</dbReference>
<evidence type="ECO:0000313" key="8">
    <source>
        <dbReference type="EMBL" id="KXA43222.1"/>
    </source>
</evidence>
<dbReference type="AlphaFoldDB" id="A0A133QK21"/>
<dbReference type="OrthoDB" id="9811522at2"/>
<feature type="transmembrane region" description="Helical" evidence="6">
    <location>
        <begin position="249"/>
        <end position="270"/>
    </location>
</feature>
<keyword evidence="9" id="KW-1185">Reference proteome</keyword>
<dbReference type="Pfam" id="PF12698">
    <property type="entry name" value="ABC2_membrane_3"/>
    <property type="match status" value="1"/>
</dbReference>
<dbReference type="Gene3D" id="3.40.1710.10">
    <property type="entry name" value="abc type-2 transporter like domain"/>
    <property type="match status" value="1"/>
</dbReference>
<evidence type="ECO:0000256" key="1">
    <source>
        <dbReference type="ARBA" id="ARBA00004651"/>
    </source>
</evidence>
<evidence type="ECO:0000256" key="6">
    <source>
        <dbReference type="SAM" id="Phobius"/>
    </source>
</evidence>
<comment type="caution">
    <text evidence="8">The sequence shown here is derived from an EMBL/GenBank/DDBJ whole genome shotgun (WGS) entry which is preliminary data.</text>
</comment>
<dbReference type="STRING" id="28128.HMPREF3226_00467"/>
<dbReference type="InterPro" id="IPR051449">
    <property type="entry name" value="ABC-2_transporter_component"/>
</dbReference>
<dbReference type="PANTHER" id="PTHR30294">
    <property type="entry name" value="MEMBRANE COMPONENT OF ABC TRANSPORTER YHHJ-RELATED"/>
    <property type="match status" value="1"/>
</dbReference>
<dbReference type="EMBL" id="LRQG01000019">
    <property type="protein sequence ID" value="KXA43222.1"/>
    <property type="molecule type" value="Genomic_DNA"/>
</dbReference>
<keyword evidence="4 6" id="KW-1133">Transmembrane helix</keyword>
<accession>A0A133QK21</accession>
<dbReference type="InterPro" id="IPR013525">
    <property type="entry name" value="ABC2_TM"/>
</dbReference>
<protein>
    <submittedName>
        <fullName evidence="8">ABC-2 type transporter</fullName>
    </submittedName>
</protein>
<dbReference type="GO" id="GO:0005886">
    <property type="term" value="C:plasma membrane"/>
    <property type="evidence" value="ECO:0007669"/>
    <property type="project" value="UniProtKB-SubCell"/>
</dbReference>
<feature type="transmembrane region" description="Helical" evidence="6">
    <location>
        <begin position="41"/>
        <end position="60"/>
    </location>
</feature>
<feature type="domain" description="ABC-2 type transporter transmembrane" evidence="7">
    <location>
        <begin position="42"/>
        <end position="390"/>
    </location>
</feature>
<dbReference type="GO" id="GO:0140359">
    <property type="term" value="F:ABC-type transporter activity"/>
    <property type="evidence" value="ECO:0007669"/>
    <property type="project" value="InterPro"/>
</dbReference>
<gene>
    <name evidence="8" type="ORF">HMPREF3226_00467</name>
</gene>
<feature type="transmembrane region" description="Helical" evidence="6">
    <location>
        <begin position="290"/>
        <end position="309"/>
    </location>
</feature>
<reference evidence="9" key="1">
    <citation type="submission" date="2016-01" db="EMBL/GenBank/DDBJ databases">
        <authorList>
            <person name="Mitreva M."/>
            <person name="Pepin K.H."/>
            <person name="Mihindukulasuriya K.A."/>
            <person name="Fulton R."/>
            <person name="Fronick C."/>
            <person name="O'Laughlin M."/>
            <person name="Miner T."/>
            <person name="Herter B."/>
            <person name="Rosa B.A."/>
            <person name="Cordes M."/>
            <person name="Tomlinson C."/>
            <person name="Wollam A."/>
            <person name="Palsikar V.B."/>
            <person name="Mardis E.R."/>
            <person name="Wilson R.K."/>
        </authorList>
    </citation>
    <scope>NUCLEOTIDE SEQUENCE [LARGE SCALE GENOMIC DNA]</scope>
    <source>
        <strain evidence="9">MJR7716</strain>
    </source>
</reference>
<feature type="transmembrane region" description="Helical" evidence="6">
    <location>
        <begin position="206"/>
        <end position="229"/>
    </location>
</feature>
<feature type="transmembrane region" description="Helical" evidence="6">
    <location>
        <begin position="375"/>
        <end position="393"/>
    </location>
</feature>
<proteinExistence type="predicted"/>
<comment type="subcellular location">
    <subcellularLocation>
        <location evidence="1">Cell membrane</location>
        <topology evidence="1">Multi-pass membrane protein</topology>
    </subcellularLocation>
</comment>
<keyword evidence="2" id="KW-1003">Cell membrane</keyword>
<feature type="transmembrane region" description="Helical" evidence="6">
    <location>
        <begin position="321"/>
        <end position="340"/>
    </location>
</feature>
<evidence type="ECO:0000259" key="7">
    <source>
        <dbReference type="Pfam" id="PF12698"/>
    </source>
</evidence>
<evidence type="ECO:0000256" key="4">
    <source>
        <dbReference type="ARBA" id="ARBA00022989"/>
    </source>
</evidence>
<dbReference type="PANTHER" id="PTHR30294:SF47">
    <property type="entry name" value="INNER MEMBRANE TRANSPORT PERMEASE YHHJ"/>
    <property type="match status" value="1"/>
</dbReference>
<keyword evidence="5 6" id="KW-0472">Membrane</keyword>
<name>A0A133QK21_9BACT</name>
<dbReference type="PATRIC" id="fig|28128.5.peg.470"/>
<evidence type="ECO:0000256" key="2">
    <source>
        <dbReference type="ARBA" id="ARBA00022475"/>
    </source>
</evidence>
<evidence type="ECO:0000256" key="5">
    <source>
        <dbReference type="ARBA" id="ARBA00023136"/>
    </source>
</evidence>
<keyword evidence="3 6" id="KW-0812">Transmembrane</keyword>
<sequence length="407" mass="45847">MDNTSKENETTDTSHSKRRGPVARLLAIAAREVGLLVHNPIYWFCMIVFPIIILFFFTSLMREGQPENLPCGIVDNDNTTTTRALVRNLDAFQGTKVVAHYPSVSEARRAIQRNEIYAFLYIPEGTTAKLIAQRQPKVSFFYSNVTLVAGSMLFKDLKTITSLGSAAVGSARLQMLGKTQKEIVNTLQPIALDMHMVGNPWMSYNIYLSSIMIPGALMLFMFLITTYSIGTELKFRRSHEWMQMAGKNIFIALTGKLLPQFLIFFTLFIGYEWYVYGHLAFPHPGGLFKILMLGFLTVVAAQGFGVFIFGLMPSLRMSMSVCSLWAVVGFSACGATYPVFAMDSMIEAFAQVIPLRHYFMVYQASIFNGYPIIHVWWNIVALVAFALLPMLTARNIKKAMLEYVYIP</sequence>